<sequence length="187" mass="20476">MGSTADLLRPGGRLIILTDSQAAIDRLKNPRAPKSGQYILSQIQDAASAIPASTRIVIRWCPGHVGVLGNELADRKAAEARKASPLDNSIKGSITAKKATLIRREKIWKGSPRVEFPIQSAIHQLRSGHVFLNAFQFKCRRVPYYGSPGTTGSCQALNAFPKSKTQTPNDQTILIAKTRRRNSQTCK</sequence>
<evidence type="ECO:0000313" key="4">
    <source>
        <dbReference type="Proteomes" id="UP000324748"/>
    </source>
</evidence>
<dbReference type="PROSITE" id="PS50879">
    <property type="entry name" value="RNASE_H_1"/>
    <property type="match status" value="1"/>
</dbReference>
<dbReference type="SUPFAM" id="SSF53098">
    <property type="entry name" value="Ribonuclease H-like"/>
    <property type="match status" value="1"/>
</dbReference>
<evidence type="ECO:0000313" key="3">
    <source>
        <dbReference type="EMBL" id="KAA1071515.1"/>
    </source>
</evidence>
<dbReference type="InterPro" id="IPR036397">
    <property type="entry name" value="RNaseH_sf"/>
</dbReference>
<accession>A0A5B0LSD3</accession>
<dbReference type="AlphaFoldDB" id="A0A5B0LSD3"/>
<evidence type="ECO:0000313" key="2">
    <source>
        <dbReference type="EMBL" id="KAA1067255.1"/>
    </source>
</evidence>
<dbReference type="EMBL" id="VDEP01000507">
    <property type="protein sequence ID" value="KAA1067255.1"/>
    <property type="molecule type" value="Genomic_DNA"/>
</dbReference>
<dbReference type="GO" id="GO:0004523">
    <property type="term" value="F:RNA-DNA hybrid ribonuclease activity"/>
    <property type="evidence" value="ECO:0007669"/>
    <property type="project" value="InterPro"/>
</dbReference>
<dbReference type="EMBL" id="VSWC01000170">
    <property type="protein sequence ID" value="KAA1071515.1"/>
    <property type="molecule type" value="Genomic_DNA"/>
</dbReference>
<organism evidence="2 5">
    <name type="scientific">Puccinia graminis f. sp. tritici</name>
    <dbReference type="NCBI Taxonomy" id="56615"/>
    <lineage>
        <taxon>Eukaryota</taxon>
        <taxon>Fungi</taxon>
        <taxon>Dikarya</taxon>
        <taxon>Basidiomycota</taxon>
        <taxon>Pucciniomycotina</taxon>
        <taxon>Pucciniomycetes</taxon>
        <taxon>Pucciniales</taxon>
        <taxon>Pucciniaceae</taxon>
        <taxon>Puccinia</taxon>
    </lineage>
</organism>
<dbReference type="Proteomes" id="UP000325313">
    <property type="component" value="Unassembled WGS sequence"/>
</dbReference>
<comment type="caution">
    <text evidence="2">The sequence shown here is derived from an EMBL/GenBank/DDBJ whole genome shotgun (WGS) entry which is preliminary data.</text>
</comment>
<reference evidence="4 5" key="1">
    <citation type="submission" date="2019-05" db="EMBL/GenBank/DDBJ databases">
        <title>Emergence of the Ug99 lineage of the wheat stem rust pathogen through somatic hybridization.</title>
        <authorList>
            <person name="Li F."/>
            <person name="Upadhyaya N.M."/>
            <person name="Sperschneider J."/>
            <person name="Matny O."/>
            <person name="Nguyen-Phuc H."/>
            <person name="Mago R."/>
            <person name="Raley C."/>
            <person name="Miller M.E."/>
            <person name="Silverstein K.A.T."/>
            <person name="Henningsen E."/>
            <person name="Hirsch C.D."/>
            <person name="Visser B."/>
            <person name="Pretorius Z.A."/>
            <person name="Steffenson B.J."/>
            <person name="Schwessinger B."/>
            <person name="Dodds P.N."/>
            <person name="Figueroa M."/>
        </authorList>
    </citation>
    <scope>NUCLEOTIDE SEQUENCE [LARGE SCALE GENOMIC DNA]</scope>
    <source>
        <strain evidence="3">21-0</strain>
        <strain evidence="2 5">Ug99</strain>
    </source>
</reference>
<dbReference type="Gene3D" id="3.30.420.10">
    <property type="entry name" value="Ribonuclease H-like superfamily/Ribonuclease H"/>
    <property type="match status" value="1"/>
</dbReference>
<dbReference type="InterPro" id="IPR002156">
    <property type="entry name" value="RNaseH_domain"/>
</dbReference>
<dbReference type="GO" id="GO:0003676">
    <property type="term" value="F:nucleic acid binding"/>
    <property type="evidence" value="ECO:0007669"/>
    <property type="project" value="InterPro"/>
</dbReference>
<protein>
    <recommendedName>
        <fullName evidence="1">RNase H type-1 domain-containing protein</fullName>
    </recommendedName>
</protein>
<dbReference type="InterPro" id="IPR012337">
    <property type="entry name" value="RNaseH-like_sf"/>
</dbReference>
<name>A0A5B0LSD3_PUCGR</name>
<evidence type="ECO:0000259" key="1">
    <source>
        <dbReference type="PROSITE" id="PS50879"/>
    </source>
</evidence>
<evidence type="ECO:0000313" key="5">
    <source>
        <dbReference type="Proteomes" id="UP000325313"/>
    </source>
</evidence>
<dbReference type="OrthoDB" id="2507389at2759"/>
<dbReference type="Pfam" id="PF00075">
    <property type="entry name" value="RNase_H"/>
    <property type="match status" value="1"/>
</dbReference>
<gene>
    <name evidence="3" type="ORF">PGT21_010307</name>
    <name evidence="2" type="ORF">PGTUg99_029654</name>
</gene>
<dbReference type="CDD" id="cd09276">
    <property type="entry name" value="Rnase_HI_RT_non_LTR"/>
    <property type="match status" value="1"/>
</dbReference>
<dbReference type="Proteomes" id="UP000324748">
    <property type="component" value="Unassembled WGS sequence"/>
</dbReference>
<keyword evidence="4" id="KW-1185">Reference proteome</keyword>
<feature type="domain" description="RNase H type-1" evidence="1">
    <location>
        <begin position="1"/>
        <end position="82"/>
    </location>
</feature>
<proteinExistence type="predicted"/>